<name>A0ABD3PBR3_9STRA</name>
<dbReference type="AlphaFoldDB" id="A0ABD3PBR3"/>
<sequence length="280" mass="31779">MRKEGVKPERLIGAAVDFVSFFAHEKDGRIDDSKLSGEMKLMKMAGVDKLAALRYIGSFKHKQPSHFLNLSNSEVRHGDRFPMFENKMAWHGDSLHKSANIELEKTVTATAKQVDLYAEHKYLPKGCLRNLCLRLNLDVTRWIVKLIAYINRELKEVENYGIPEFVADSDLEVYAACALMITMRAHKVQDEFATLDFKSHNLISSVFIRFLAEETGSNFASGLAEQLAPIVKELNALKTSILGKHIGMNRRLDSHTDHLKRLCAKTEVKFNALQNSSRED</sequence>
<protein>
    <submittedName>
        <fullName evidence="1">Uncharacterized protein</fullName>
    </submittedName>
</protein>
<proteinExistence type="predicted"/>
<accession>A0ABD3PBR3</accession>
<organism evidence="1 2">
    <name type="scientific">Cyclotella atomus</name>
    <dbReference type="NCBI Taxonomy" id="382360"/>
    <lineage>
        <taxon>Eukaryota</taxon>
        <taxon>Sar</taxon>
        <taxon>Stramenopiles</taxon>
        <taxon>Ochrophyta</taxon>
        <taxon>Bacillariophyta</taxon>
        <taxon>Coscinodiscophyceae</taxon>
        <taxon>Thalassiosirophycidae</taxon>
        <taxon>Stephanodiscales</taxon>
        <taxon>Stephanodiscaceae</taxon>
        <taxon>Cyclotella</taxon>
    </lineage>
</organism>
<dbReference type="Proteomes" id="UP001530400">
    <property type="component" value="Unassembled WGS sequence"/>
</dbReference>
<gene>
    <name evidence="1" type="ORF">ACHAWO_010272</name>
</gene>
<keyword evidence="2" id="KW-1185">Reference proteome</keyword>
<reference evidence="1 2" key="1">
    <citation type="submission" date="2024-10" db="EMBL/GenBank/DDBJ databases">
        <title>Updated reference genomes for cyclostephanoid diatoms.</title>
        <authorList>
            <person name="Roberts W.R."/>
            <person name="Alverson A.J."/>
        </authorList>
    </citation>
    <scope>NUCLEOTIDE SEQUENCE [LARGE SCALE GENOMIC DNA]</scope>
    <source>
        <strain evidence="1 2">AJA010-31</strain>
    </source>
</reference>
<dbReference type="EMBL" id="JALLPJ020000708">
    <property type="protein sequence ID" value="KAL3784998.1"/>
    <property type="molecule type" value="Genomic_DNA"/>
</dbReference>
<evidence type="ECO:0000313" key="1">
    <source>
        <dbReference type="EMBL" id="KAL3784998.1"/>
    </source>
</evidence>
<evidence type="ECO:0000313" key="2">
    <source>
        <dbReference type="Proteomes" id="UP001530400"/>
    </source>
</evidence>
<comment type="caution">
    <text evidence="1">The sequence shown here is derived from an EMBL/GenBank/DDBJ whole genome shotgun (WGS) entry which is preliminary data.</text>
</comment>